<keyword evidence="7 9" id="KW-0472">Membrane</keyword>
<feature type="transmembrane region" description="Helical" evidence="9">
    <location>
        <begin position="34"/>
        <end position="53"/>
    </location>
</feature>
<dbReference type="RefSeq" id="WP_188027100.1">
    <property type="nucleotide sequence ID" value="NZ_JACHGR010000007.1"/>
</dbReference>
<dbReference type="Gene3D" id="1.10.3720.10">
    <property type="entry name" value="MetI-like"/>
    <property type="match status" value="1"/>
</dbReference>
<keyword evidence="4" id="KW-0997">Cell inner membrane</keyword>
<proteinExistence type="inferred from homology"/>
<gene>
    <name evidence="11" type="ORF">HNR75_002313</name>
</gene>
<dbReference type="GO" id="GO:0005886">
    <property type="term" value="C:plasma membrane"/>
    <property type="evidence" value="ECO:0007669"/>
    <property type="project" value="UniProtKB-SubCell"/>
</dbReference>
<dbReference type="PANTHER" id="PTHR43386">
    <property type="entry name" value="OLIGOPEPTIDE TRANSPORT SYSTEM PERMEASE PROTEIN APPC"/>
    <property type="match status" value="1"/>
</dbReference>
<protein>
    <submittedName>
        <fullName evidence="11">Cationic peptide transport system permease protein</fullName>
    </submittedName>
</protein>
<dbReference type="InterPro" id="IPR035906">
    <property type="entry name" value="MetI-like_sf"/>
</dbReference>
<feature type="transmembrane region" description="Helical" evidence="9">
    <location>
        <begin position="224"/>
        <end position="242"/>
    </location>
</feature>
<comment type="caution">
    <text evidence="11">The sequence shown here is derived from an EMBL/GenBank/DDBJ whole genome shotgun (WGS) entry which is preliminary data.</text>
</comment>
<feature type="transmembrane region" description="Helical" evidence="9">
    <location>
        <begin position="98"/>
        <end position="120"/>
    </location>
</feature>
<evidence type="ECO:0000313" key="11">
    <source>
        <dbReference type="EMBL" id="MBB6056381.1"/>
    </source>
</evidence>
<evidence type="ECO:0000256" key="9">
    <source>
        <dbReference type="RuleBase" id="RU363032"/>
    </source>
</evidence>
<dbReference type="AlphaFoldDB" id="A0A841GMM9"/>
<feature type="transmembrane region" description="Helical" evidence="9">
    <location>
        <begin position="262"/>
        <end position="284"/>
    </location>
</feature>
<dbReference type="Pfam" id="PF12911">
    <property type="entry name" value="OppC_N"/>
    <property type="match status" value="1"/>
</dbReference>
<evidence type="ECO:0000256" key="6">
    <source>
        <dbReference type="ARBA" id="ARBA00022989"/>
    </source>
</evidence>
<name>A0A841GMM9_9GAMM</name>
<reference evidence="11 12" key="1">
    <citation type="submission" date="2020-08" db="EMBL/GenBank/DDBJ databases">
        <title>Genomic Encyclopedia of Type Strains, Phase IV (KMG-IV): sequencing the most valuable type-strain genomes for metagenomic binning, comparative biology and taxonomic classification.</title>
        <authorList>
            <person name="Goeker M."/>
        </authorList>
    </citation>
    <scope>NUCLEOTIDE SEQUENCE [LARGE SCALE GENOMIC DNA]</scope>
    <source>
        <strain evidence="11 12">DSM 22975</strain>
    </source>
</reference>
<keyword evidence="2 9" id="KW-0813">Transport</keyword>
<dbReference type="PANTHER" id="PTHR43386:SF5">
    <property type="entry name" value="PUTRESCINE EXPORT SYSTEM PERMEASE PROTEIN SAPC"/>
    <property type="match status" value="1"/>
</dbReference>
<evidence type="ECO:0000256" key="4">
    <source>
        <dbReference type="ARBA" id="ARBA00022519"/>
    </source>
</evidence>
<feature type="transmembrane region" description="Helical" evidence="9">
    <location>
        <begin position="132"/>
        <end position="156"/>
    </location>
</feature>
<organism evidence="11 12">
    <name type="scientific">Tolumonas osonensis</name>
    <dbReference type="NCBI Taxonomy" id="675874"/>
    <lineage>
        <taxon>Bacteria</taxon>
        <taxon>Pseudomonadati</taxon>
        <taxon>Pseudomonadota</taxon>
        <taxon>Gammaproteobacteria</taxon>
        <taxon>Aeromonadales</taxon>
        <taxon>Aeromonadaceae</taxon>
        <taxon>Tolumonas</taxon>
    </lineage>
</organism>
<evidence type="ECO:0000256" key="2">
    <source>
        <dbReference type="ARBA" id="ARBA00022448"/>
    </source>
</evidence>
<evidence type="ECO:0000256" key="3">
    <source>
        <dbReference type="ARBA" id="ARBA00022475"/>
    </source>
</evidence>
<dbReference type="InterPro" id="IPR000515">
    <property type="entry name" value="MetI-like"/>
</dbReference>
<dbReference type="CDD" id="cd06261">
    <property type="entry name" value="TM_PBP2"/>
    <property type="match status" value="1"/>
</dbReference>
<evidence type="ECO:0000313" key="12">
    <source>
        <dbReference type="Proteomes" id="UP000585721"/>
    </source>
</evidence>
<evidence type="ECO:0000256" key="8">
    <source>
        <dbReference type="ARBA" id="ARBA00024202"/>
    </source>
</evidence>
<evidence type="ECO:0000256" key="7">
    <source>
        <dbReference type="ARBA" id="ARBA00023136"/>
    </source>
</evidence>
<keyword evidence="12" id="KW-1185">Reference proteome</keyword>
<feature type="domain" description="ABC transmembrane type-1" evidence="10">
    <location>
        <begin position="96"/>
        <end position="285"/>
    </location>
</feature>
<evidence type="ECO:0000256" key="1">
    <source>
        <dbReference type="ARBA" id="ARBA00004429"/>
    </source>
</evidence>
<keyword evidence="6 9" id="KW-1133">Transmembrane helix</keyword>
<sequence length="297" mass="32116">MPSKVRVYPEIRIPSPLIQTWQTFRKNSRAMTGLWIFSFFIVMAVLGPSLTSYDPFSQNADALLLPPSWETNGSLHYFLGTDDLGRDVLSRLLYGAQLTFGSALTACVLAMLVGSGIGMIAGMQHGLTSSILYHMLDVLLSIPSLLLAIVLVSVMGASLENALLAITLALLPQFIRASFNAVREVANKEYIIAVRLDGSTPWRILRLAILPNILDVLVTQTTRGLSTAILDISAVCFLGIGAQSPLPEWGTMLADSLDLAYISPWNVALPGFAIMLSVVATNLVGEGLRKALQQGQE</sequence>
<dbReference type="InterPro" id="IPR025966">
    <property type="entry name" value="OppC_N"/>
</dbReference>
<comment type="subcellular location">
    <subcellularLocation>
        <location evidence="1">Cell inner membrane</location>
        <topology evidence="1">Multi-pass membrane protein</topology>
    </subcellularLocation>
    <subcellularLocation>
        <location evidence="9">Cell membrane</location>
        <topology evidence="9">Multi-pass membrane protein</topology>
    </subcellularLocation>
</comment>
<comment type="similarity">
    <text evidence="8">Belongs to the binding-protein-dependent transport system permease family. OppBC subfamily.</text>
</comment>
<dbReference type="Proteomes" id="UP000585721">
    <property type="component" value="Unassembled WGS sequence"/>
</dbReference>
<dbReference type="InterPro" id="IPR050366">
    <property type="entry name" value="BP-dependent_transpt_permease"/>
</dbReference>
<dbReference type="GO" id="GO:0055085">
    <property type="term" value="P:transmembrane transport"/>
    <property type="evidence" value="ECO:0007669"/>
    <property type="project" value="InterPro"/>
</dbReference>
<dbReference type="Pfam" id="PF00528">
    <property type="entry name" value="BPD_transp_1"/>
    <property type="match status" value="1"/>
</dbReference>
<accession>A0A841GMM9</accession>
<feature type="transmembrane region" description="Helical" evidence="9">
    <location>
        <begin position="162"/>
        <end position="179"/>
    </location>
</feature>
<dbReference type="EMBL" id="JACHGR010000007">
    <property type="protein sequence ID" value="MBB6056381.1"/>
    <property type="molecule type" value="Genomic_DNA"/>
</dbReference>
<keyword evidence="3" id="KW-1003">Cell membrane</keyword>
<dbReference type="SUPFAM" id="SSF161098">
    <property type="entry name" value="MetI-like"/>
    <property type="match status" value="1"/>
</dbReference>
<evidence type="ECO:0000259" key="10">
    <source>
        <dbReference type="PROSITE" id="PS50928"/>
    </source>
</evidence>
<dbReference type="PROSITE" id="PS50928">
    <property type="entry name" value="ABC_TM1"/>
    <property type="match status" value="1"/>
</dbReference>
<keyword evidence="5 9" id="KW-0812">Transmembrane</keyword>
<evidence type="ECO:0000256" key="5">
    <source>
        <dbReference type="ARBA" id="ARBA00022692"/>
    </source>
</evidence>